<dbReference type="PANTHER" id="PTHR30346">
    <property type="entry name" value="TRANSCRIPTIONAL DUAL REGULATOR HCAR-RELATED"/>
    <property type="match status" value="1"/>
</dbReference>
<gene>
    <name evidence="6" type="ORF">RIF23_05700</name>
</gene>
<dbReference type="PROSITE" id="PS50931">
    <property type="entry name" value="HTH_LYSR"/>
    <property type="match status" value="1"/>
</dbReference>
<dbReference type="SUPFAM" id="SSF46785">
    <property type="entry name" value="Winged helix' DNA-binding domain"/>
    <property type="match status" value="1"/>
</dbReference>
<keyword evidence="2" id="KW-0805">Transcription regulation</keyword>
<dbReference type="Pfam" id="PF03466">
    <property type="entry name" value="LysR_substrate"/>
    <property type="match status" value="1"/>
</dbReference>
<dbReference type="InterPro" id="IPR005119">
    <property type="entry name" value="LysR_subst-bd"/>
</dbReference>
<dbReference type="InterPro" id="IPR036390">
    <property type="entry name" value="WH_DNA-bd_sf"/>
</dbReference>
<accession>A0ABU2H3B4</accession>
<feature type="domain" description="HTH lysR-type" evidence="5">
    <location>
        <begin position="1"/>
        <end position="58"/>
    </location>
</feature>
<evidence type="ECO:0000259" key="5">
    <source>
        <dbReference type="PROSITE" id="PS50931"/>
    </source>
</evidence>
<evidence type="ECO:0000256" key="3">
    <source>
        <dbReference type="ARBA" id="ARBA00023125"/>
    </source>
</evidence>
<keyword evidence="7" id="KW-1185">Reference proteome</keyword>
<dbReference type="InterPro" id="IPR000847">
    <property type="entry name" value="LysR_HTH_N"/>
</dbReference>
<dbReference type="Gene3D" id="3.40.190.10">
    <property type="entry name" value="Periplasmic binding protein-like II"/>
    <property type="match status" value="2"/>
</dbReference>
<dbReference type="PANTHER" id="PTHR30346:SF29">
    <property type="entry name" value="LYSR SUBSTRATE-BINDING"/>
    <property type="match status" value="1"/>
</dbReference>
<keyword evidence="3" id="KW-0238">DNA-binding</keyword>
<dbReference type="Proteomes" id="UP001250214">
    <property type="component" value="Unassembled WGS sequence"/>
</dbReference>
<comment type="caution">
    <text evidence="6">The sequence shown here is derived from an EMBL/GenBank/DDBJ whole genome shotgun (WGS) entry which is preliminary data.</text>
</comment>
<sequence length="303" mass="32853">MIDHRLQMLRMIGHHGTVTAAAQALNYTPSTVSQQIKQLSRELGVPLLTHHGREIRLTPAARTLLRHADTLFAQWEQARAELDTHTDEITGTLGLCGFSTAASALLPPTMAALGERYPRLHTRVIEAEPTECYDLVLSSTADLAVVVVTPTTPPLSDPRFDQRHLIDDPLDLLVPLDHALAGRSEVALAEAATEPWIVARPGTTYHQLVMTACASAGFTPHIVHDANEWETGTALVARGFGVCLVSRLARWSDHHPVVRIPLRGDPTPTRRVLAVTSAGAATRRPLAYALEVLADTADTVITA</sequence>
<evidence type="ECO:0000313" key="6">
    <source>
        <dbReference type="EMBL" id="MDS1269786.1"/>
    </source>
</evidence>
<reference evidence="7" key="1">
    <citation type="submission" date="2023-07" db="EMBL/GenBank/DDBJ databases">
        <title>Novel species in the genus Lipingzhangella isolated from Sambhar Salt Lake.</title>
        <authorList>
            <person name="Jiya N."/>
            <person name="Kajale S."/>
            <person name="Sharma A."/>
        </authorList>
    </citation>
    <scope>NUCLEOTIDE SEQUENCE [LARGE SCALE GENOMIC DNA]</scope>
    <source>
        <strain evidence="7">LS1_29</strain>
    </source>
</reference>
<dbReference type="Gene3D" id="1.10.10.10">
    <property type="entry name" value="Winged helix-like DNA-binding domain superfamily/Winged helix DNA-binding domain"/>
    <property type="match status" value="1"/>
</dbReference>
<name>A0ABU2H3B4_9ACTN</name>
<dbReference type="Pfam" id="PF00126">
    <property type="entry name" value="HTH_1"/>
    <property type="match status" value="1"/>
</dbReference>
<organism evidence="6 7">
    <name type="scientific">Lipingzhangella rawalii</name>
    <dbReference type="NCBI Taxonomy" id="2055835"/>
    <lineage>
        <taxon>Bacteria</taxon>
        <taxon>Bacillati</taxon>
        <taxon>Actinomycetota</taxon>
        <taxon>Actinomycetes</taxon>
        <taxon>Streptosporangiales</taxon>
        <taxon>Nocardiopsidaceae</taxon>
        <taxon>Lipingzhangella</taxon>
    </lineage>
</organism>
<dbReference type="CDD" id="cd08423">
    <property type="entry name" value="PBP2_LTTR_like_6"/>
    <property type="match status" value="1"/>
</dbReference>
<dbReference type="InterPro" id="IPR036388">
    <property type="entry name" value="WH-like_DNA-bd_sf"/>
</dbReference>
<dbReference type="RefSeq" id="WP_310911325.1">
    <property type="nucleotide sequence ID" value="NZ_JAVLVT010000002.1"/>
</dbReference>
<evidence type="ECO:0000256" key="4">
    <source>
        <dbReference type="ARBA" id="ARBA00023163"/>
    </source>
</evidence>
<protein>
    <submittedName>
        <fullName evidence="6">LysR substrate-binding domain-containing protein</fullName>
    </submittedName>
</protein>
<dbReference type="SUPFAM" id="SSF53850">
    <property type="entry name" value="Periplasmic binding protein-like II"/>
    <property type="match status" value="1"/>
</dbReference>
<comment type="similarity">
    <text evidence="1">Belongs to the LysR transcriptional regulatory family.</text>
</comment>
<evidence type="ECO:0000313" key="7">
    <source>
        <dbReference type="Proteomes" id="UP001250214"/>
    </source>
</evidence>
<dbReference type="EMBL" id="JAVLVT010000002">
    <property type="protein sequence ID" value="MDS1269786.1"/>
    <property type="molecule type" value="Genomic_DNA"/>
</dbReference>
<evidence type="ECO:0000256" key="1">
    <source>
        <dbReference type="ARBA" id="ARBA00009437"/>
    </source>
</evidence>
<evidence type="ECO:0000256" key="2">
    <source>
        <dbReference type="ARBA" id="ARBA00023015"/>
    </source>
</evidence>
<keyword evidence="4" id="KW-0804">Transcription</keyword>
<proteinExistence type="inferred from homology"/>